<evidence type="ECO:0000256" key="8">
    <source>
        <dbReference type="ARBA" id="ARBA00023306"/>
    </source>
</evidence>
<evidence type="ECO:0000256" key="4">
    <source>
        <dbReference type="ARBA" id="ARBA00022490"/>
    </source>
</evidence>
<comment type="subcellular location">
    <subcellularLocation>
        <location evidence="2">Cytoplasm</location>
    </subcellularLocation>
    <subcellularLocation>
        <location evidence="1">Nucleus</location>
    </subcellularLocation>
</comment>
<evidence type="ECO:0000313" key="12">
    <source>
        <dbReference type="Proteomes" id="UP000002009"/>
    </source>
</evidence>
<dbReference type="Pfam" id="PF13297">
    <property type="entry name" value="SDE2_2C"/>
    <property type="match status" value="1"/>
</dbReference>
<evidence type="ECO:0000259" key="10">
    <source>
        <dbReference type="PROSITE" id="PS50053"/>
    </source>
</evidence>
<keyword evidence="8" id="KW-0131">Cell cycle</keyword>
<dbReference type="InterPro" id="IPR053822">
    <property type="entry name" value="SDE2-like_dom"/>
</dbReference>
<comment type="similarity">
    <text evidence="3">Belongs to the SDE2 family.</text>
</comment>
<feature type="compositionally biased region" description="Basic and acidic residues" evidence="9">
    <location>
        <begin position="203"/>
        <end position="218"/>
    </location>
</feature>
<keyword evidence="4" id="KW-0963">Cytoplasm</keyword>
<evidence type="ECO:0000256" key="1">
    <source>
        <dbReference type="ARBA" id="ARBA00004123"/>
    </source>
</evidence>
<evidence type="ECO:0000256" key="7">
    <source>
        <dbReference type="ARBA" id="ARBA00023242"/>
    </source>
</evidence>
<feature type="compositionally biased region" description="Basic and acidic residues" evidence="9">
    <location>
        <begin position="245"/>
        <end position="279"/>
    </location>
</feature>
<dbReference type="RefSeq" id="XP_002509250.1">
    <property type="nucleotide sequence ID" value="XM_002509204.1"/>
</dbReference>
<dbReference type="GO" id="GO:0008380">
    <property type="term" value="P:RNA splicing"/>
    <property type="evidence" value="ECO:0007669"/>
    <property type="project" value="UniProtKB-KW"/>
</dbReference>
<dbReference type="InterPro" id="IPR029071">
    <property type="entry name" value="Ubiquitin-like_domsf"/>
</dbReference>
<evidence type="ECO:0000256" key="6">
    <source>
        <dbReference type="ARBA" id="ARBA00023187"/>
    </source>
</evidence>
<dbReference type="GeneID" id="8247899"/>
<dbReference type="GO" id="GO:0005634">
    <property type="term" value="C:nucleus"/>
    <property type="evidence" value="ECO:0007669"/>
    <property type="project" value="UniProtKB-SubCell"/>
</dbReference>
<dbReference type="InterPro" id="IPR000626">
    <property type="entry name" value="Ubiquitin-like_dom"/>
</dbReference>
<organism evidence="11 12">
    <name type="scientific">Micromonas commoda (strain RCC299 / NOUM17 / CCMP2709)</name>
    <name type="common">Picoplanktonic green alga</name>
    <dbReference type="NCBI Taxonomy" id="296587"/>
    <lineage>
        <taxon>Eukaryota</taxon>
        <taxon>Viridiplantae</taxon>
        <taxon>Chlorophyta</taxon>
        <taxon>Mamiellophyceae</taxon>
        <taxon>Mamiellales</taxon>
        <taxon>Mamiellaceae</taxon>
        <taxon>Micromonas</taxon>
    </lineage>
</organism>
<dbReference type="OMA" id="YWMNDYK"/>
<evidence type="ECO:0000256" key="2">
    <source>
        <dbReference type="ARBA" id="ARBA00004496"/>
    </source>
</evidence>
<dbReference type="PANTHER" id="PTHR12786:SF1">
    <property type="entry name" value="SPLICING REGULATOR SDE2"/>
    <property type="match status" value="1"/>
</dbReference>
<dbReference type="InParanoid" id="C1FJ06"/>
<dbReference type="eggNOG" id="KOG2827">
    <property type="taxonomic scope" value="Eukaryota"/>
</dbReference>
<dbReference type="EMBL" id="CP001577">
    <property type="protein sequence ID" value="ACO70508.1"/>
    <property type="molecule type" value="Genomic_DNA"/>
</dbReference>
<keyword evidence="6" id="KW-0508">mRNA splicing</keyword>
<dbReference type="Pfam" id="PF22782">
    <property type="entry name" value="SDE2"/>
    <property type="match status" value="1"/>
</dbReference>
<dbReference type="GO" id="GO:0005737">
    <property type="term" value="C:cytoplasm"/>
    <property type="evidence" value="ECO:0007669"/>
    <property type="project" value="UniProtKB-SubCell"/>
</dbReference>
<dbReference type="OrthoDB" id="547031at2759"/>
<accession>C1FJ06</accession>
<keyword evidence="12" id="KW-1185">Reference proteome</keyword>
<evidence type="ECO:0000256" key="3">
    <source>
        <dbReference type="ARBA" id="ARBA00008726"/>
    </source>
</evidence>
<dbReference type="InterPro" id="IPR025086">
    <property type="entry name" value="SDE2/SF3A3_SAP"/>
</dbReference>
<dbReference type="SUPFAM" id="SSF54236">
    <property type="entry name" value="Ubiquitin-like"/>
    <property type="match status" value="1"/>
</dbReference>
<dbReference type="GO" id="GO:0006397">
    <property type="term" value="P:mRNA processing"/>
    <property type="evidence" value="ECO:0007669"/>
    <property type="project" value="UniProtKB-KW"/>
</dbReference>
<sequence>MAPLTQVFVRTLDGRTRCLNFERDDASHEDALTLRHLRRALESSEGVPASEQLIRVGGLVLGDGDDDRALRSLSDAPSIDADLLLRINGGKGGFGSLLRGSKSAQTTTNFDACRDLSGRRMRHVNAEKKMIEWAKHAEERELEKIALKHVNSRSSQIKRKFEQIEEQEKERFKVETLAQRESTEEAVAAGIRIEAQRRAAEAAAEAERKREQARKQRALDGMYGMGGISDSDSDEDEPTMPNADDAPKMDPKMPEKMDPPEPARPETPKEDAEAQKEENAGSPDTGDTAAVLPAEIVLKDHGSAEELEAFGMDRLKEELMKNGLKCGGTLAERAQRLFLLRDKTIDEIDAKYKPPVRKEKRR</sequence>
<proteinExistence type="inferred from homology"/>
<dbReference type="PANTHER" id="PTHR12786">
    <property type="entry name" value="SPLICING FACTOR SF3A-RELATED"/>
    <property type="match status" value="1"/>
</dbReference>
<reference evidence="11 12" key="1">
    <citation type="journal article" date="2009" name="Science">
        <title>Green evolution and dynamic adaptations revealed by genomes of the marine picoeukaryotes Micromonas.</title>
        <authorList>
            <person name="Worden A.Z."/>
            <person name="Lee J.H."/>
            <person name="Mock T."/>
            <person name="Rouze P."/>
            <person name="Simmons M.P."/>
            <person name="Aerts A.L."/>
            <person name="Allen A.E."/>
            <person name="Cuvelier M.L."/>
            <person name="Derelle E."/>
            <person name="Everett M.V."/>
            <person name="Foulon E."/>
            <person name="Grimwood J."/>
            <person name="Gundlach H."/>
            <person name="Henrissat B."/>
            <person name="Napoli C."/>
            <person name="McDonald S.M."/>
            <person name="Parker M.S."/>
            <person name="Rombauts S."/>
            <person name="Salamov A."/>
            <person name="Von Dassow P."/>
            <person name="Badger J.H."/>
            <person name="Coutinho P.M."/>
            <person name="Demir E."/>
            <person name="Dubchak I."/>
            <person name="Gentemann C."/>
            <person name="Eikrem W."/>
            <person name="Gready J.E."/>
            <person name="John U."/>
            <person name="Lanier W."/>
            <person name="Lindquist E.A."/>
            <person name="Lucas S."/>
            <person name="Mayer K.F."/>
            <person name="Moreau H."/>
            <person name="Not F."/>
            <person name="Otillar R."/>
            <person name="Panaud O."/>
            <person name="Pangilinan J."/>
            <person name="Paulsen I."/>
            <person name="Piegu B."/>
            <person name="Poliakov A."/>
            <person name="Robbens S."/>
            <person name="Schmutz J."/>
            <person name="Toulza E."/>
            <person name="Wyss T."/>
            <person name="Zelensky A."/>
            <person name="Zhou K."/>
            <person name="Armbrust E.V."/>
            <person name="Bhattacharya D."/>
            <person name="Goodenough U.W."/>
            <person name="Van de Peer Y."/>
            <person name="Grigoriev I.V."/>
        </authorList>
    </citation>
    <scope>NUCLEOTIDE SEQUENCE [LARGE SCALE GENOMIC DNA]</scope>
    <source>
        <strain evidence="12">RCC299 / NOUM17</strain>
    </source>
</reference>
<dbReference type="InterPro" id="IPR051421">
    <property type="entry name" value="RNA_Proc_DNA_Dmg_Regulator"/>
</dbReference>
<evidence type="ECO:0000256" key="5">
    <source>
        <dbReference type="ARBA" id="ARBA00022664"/>
    </source>
</evidence>
<dbReference type="FunCoup" id="C1FJ06">
    <property type="interactions" value="1536"/>
</dbReference>
<dbReference type="Proteomes" id="UP000002009">
    <property type="component" value="Chromosome 12"/>
</dbReference>
<keyword evidence="5" id="KW-0507">mRNA processing</keyword>
<dbReference type="AlphaFoldDB" id="C1FJ06"/>
<keyword evidence="7" id="KW-0539">Nucleus</keyword>
<protein>
    <recommendedName>
        <fullName evidence="10">Ubiquitin-like domain-containing protein</fullName>
    </recommendedName>
</protein>
<name>C1FJ06_MICCC</name>
<gene>
    <name evidence="11" type="ORF">MICPUN_63158</name>
</gene>
<evidence type="ECO:0000313" key="11">
    <source>
        <dbReference type="EMBL" id="ACO70508.1"/>
    </source>
</evidence>
<dbReference type="PROSITE" id="PS50053">
    <property type="entry name" value="UBIQUITIN_2"/>
    <property type="match status" value="1"/>
</dbReference>
<evidence type="ECO:0000256" key="9">
    <source>
        <dbReference type="SAM" id="MobiDB-lite"/>
    </source>
</evidence>
<dbReference type="KEGG" id="mis:MICPUN_63158"/>
<feature type="region of interest" description="Disordered" evidence="9">
    <location>
        <begin position="203"/>
        <end position="290"/>
    </location>
</feature>
<dbReference type="Gene3D" id="3.10.20.90">
    <property type="entry name" value="Phosphatidylinositol 3-kinase Catalytic Subunit, Chain A, domain 1"/>
    <property type="match status" value="1"/>
</dbReference>
<dbReference type="STRING" id="296587.C1FJ06"/>
<feature type="domain" description="Ubiquitin-like" evidence="10">
    <location>
        <begin position="5"/>
        <end position="90"/>
    </location>
</feature>